<dbReference type="AlphaFoldDB" id="A0A498SM07"/>
<dbReference type="Proteomes" id="UP000276991">
    <property type="component" value="Unassembled WGS sequence"/>
</dbReference>
<accession>A0A498SM07</accession>
<protein>
    <submittedName>
        <fullName evidence="1">Uncharacterized protein</fullName>
    </submittedName>
</protein>
<sequence length="110" mass="13072">MSEMLESPVKMPLCNRARHLQSSNIAELNNIFNTDTRKTTELSTHCKEVIHKELTFWHDRIQYEMKQTDEIIANLYARMERIKRLNQELRDLLIYFNDDTDSSITSSSTY</sequence>
<dbReference type="EMBL" id="UPTC01000811">
    <property type="protein sequence ID" value="VBB30206.1"/>
    <property type="molecule type" value="Genomic_DNA"/>
</dbReference>
<organism evidence="1 2">
    <name type="scientific">Acanthocheilonema viteae</name>
    <name type="common">Filarial nematode worm</name>
    <name type="synonym">Dipetalonema viteae</name>
    <dbReference type="NCBI Taxonomy" id="6277"/>
    <lineage>
        <taxon>Eukaryota</taxon>
        <taxon>Metazoa</taxon>
        <taxon>Ecdysozoa</taxon>
        <taxon>Nematoda</taxon>
        <taxon>Chromadorea</taxon>
        <taxon>Rhabditida</taxon>
        <taxon>Spirurina</taxon>
        <taxon>Spiruromorpha</taxon>
        <taxon>Filarioidea</taxon>
        <taxon>Onchocercidae</taxon>
        <taxon>Acanthocheilonema</taxon>
    </lineage>
</organism>
<evidence type="ECO:0000313" key="1">
    <source>
        <dbReference type="EMBL" id="VBB30206.1"/>
    </source>
</evidence>
<keyword evidence="2" id="KW-1185">Reference proteome</keyword>
<name>A0A498SM07_ACAVI</name>
<proteinExistence type="predicted"/>
<reference evidence="1 2" key="1">
    <citation type="submission" date="2018-08" db="EMBL/GenBank/DDBJ databases">
        <authorList>
            <person name="Laetsch R D."/>
            <person name="Stevens L."/>
            <person name="Kumar S."/>
            <person name="Blaxter L. M."/>
        </authorList>
    </citation>
    <scope>NUCLEOTIDE SEQUENCE [LARGE SCALE GENOMIC DNA]</scope>
</reference>
<dbReference type="OrthoDB" id="5841505at2759"/>
<gene>
    <name evidence="1" type="ORF">NAV_LOCUS4997</name>
</gene>
<evidence type="ECO:0000313" key="2">
    <source>
        <dbReference type="Proteomes" id="UP000276991"/>
    </source>
</evidence>